<feature type="transmembrane region" description="Helical" evidence="1">
    <location>
        <begin position="275"/>
        <end position="294"/>
    </location>
</feature>
<dbReference type="AlphaFoldDB" id="A0A7C5LXW6"/>
<sequence length="387" mass="40817">MITTGFSYLAVLFALSGLIGYLDTQGKYKVFKRIPGIVILYFLVMLLSTFGLWEKTESITASYKAVKGNLLPSMIFLLLLKGDVRQIAALGPKMILAFLTASISISIGFVLTFLILKSWLPQNAWMTFAALSGSWMGGTGNMVAVQGALNIPDASMGYTLLMDSIDYAVWVMLLLAFVPHAPKFNRWTKSNTKLIDEIGAKIEAGAQNPNGKIDTGSLILLIGIGLLASALAQYMAGFLPTSAFFSKTTWTVLIVTIMGALGAMTRLGGVPGSSALGNVLLYGIVALIASRANFAELGQAPTFIVAGFMILIIHGLIMVIVAKLFKLDLFSCGVASLANVGGVASAPILAAAYSRALIPIGVLMAMLGYIIGTGGGLLIGKILSSLV</sequence>
<feature type="transmembrane region" description="Helical" evidence="1">
    <location>
        <begin position="34"/>
        <end position="53"/>
    </location>
</feature>
<dbReference type="PANTHER" id="PTHR34289">
    <property type="entry name" value="PROTEIN, PUTATIVE (DUF819)-RELATED"/>
    <property type="match status" value="1"/>
</dbReference>
<accession>A0A7C5LXW6</accession>
<dbReference type="PANTHER" id="PTHR34289:SF8">
    <property type="entry name" value="DUF819 DOMAIN-CONTAINING PROTEIN"/>
    <property type="match status" value="1"/>
</dbReference>
<proteinExistence type="predicted"/>
<feature type="transmembrane region" description="Helical" evidence="1">
    <location>
        <begin position="167"/>
        <end position="184"/>
    </location>
</feature>
<name>A0A7C5LXW6_9PROT</name>
<feature type="transmembrane region" description="Helical" evidence="1">
    <location>
        <begin position="94"/>
        <end position="116"/>
    </location>
</feature>
<feature type="transmembrane region" description="Helical" evidence="1">
    <location>
        <begin position="356"/>
        <end position="379"/>
    </location>
</feature>
<dbReference type="EMBL" id="DRMJ01000436">
    <property type="protein sequence ID" value="HHL43616.1"/>
    <property type="molecule type" value="Genomic_DNA"/>
</dbReference>
<feature type="transmembrane region" description="Helical" evidence="1">
    <location>
        <begin position="218"/>
        <end position="236"/>
    </location>
</feature>
<keyword evidence="1" id="KW-1133">Transmembrane helix</keyword>
<reference evidence="2" key="1">
    <citation type="journal article" date="2020" name="mSystems">
        <title>Genome- and Community-Level Interaction Insights into Carbon Utilization and Element Cycling Functions of Hydrothermarchaeota in Hydrothermal Sediment.</title>
        <authorList>
            <person name="Zhou Z."/>
            <person name="Liu Y."/>
            <person name="Xu W."/>
            <person name="Pan J."/>
            <person name="Luo Z.H."/>
            <person name="Li M."/>
        </authorList>
    </citation>
    <scope>NUCLEOTIDE SEQUENCE [LARGE SCALE GENOMIC DNA]</scope>
    <source>
        <strain evidence="2">HyVt-485</strain>
    </source>
</reference>
<gene>
    <name evidence="2" type="ORF">ENJ42_08365</name>
</gene>
<feature type="transmembrane region" description="Helical" evidence="1">
    <location>
        <begin position="248"/>
        <end position="268"/>
    </location>
</feature>
<evidence type="ECO:0000313" key="2">
    <source>
        <dbReference type="EMBL" id="HHL43616.1"/>
    </source>
</evidence>
<evidence type="ECO:0000256" key="1">
    <source>
        <dbReference type="SAM" id="Phobius"/>
    </source>
</evidence>
<feature type="transmembrane region" description="Helical" evidence="1">
    <location>
        <begin position="329"/>
        <end position="350"/>
    </location>
</feature>
<dbReference type="InterPro" id="IPR008537">
    <property type="entry name" value="DUF819"/>
</dbReference>
<keyword evidence="1" id="KW-0812">Transmembrane</keyword>
<comment type="caution">
    <text evidence="2">The sequence shown here is derived from an EMBL/GenBank/DDBJ whole genome shotgun (WGS) entry which is preliminary data.</text>
</comment>
<protein>
    <submittedName>
        <fullName evidence="2">DUF819 domain-containing protein</fullName>
    </submittedName>
</protein>
<organism evidence="2">
    <name type="scientific">Hellea balneolensis</name>
    <dbReference type="NCBI Taxonomy" id="287478"/>
    <lineage>
        <taxon>Bacteria</taxon>
        <taxon>Pseudomonadati</taxon>
        <taxon>Pseudomonadota</taxon>
        <taxon>Alphaproteobacteria</taxon>
        <taxon>Maricaulales</taxon>
        <taxon>Robiginitomaculaceae</taxon>
        <taxon>Hellea</taxon>
    </lineage>
</organism>
<keyword evidence="1" id="KW-0472">Membrane</keyword>
<feature type="transmembrane region" description="Helical" evidence="1">
    <location>
        <begin position="300"/>
        <end position="322"/>
    </location>
</feature>
<dbReference type="Pfam" id="PF05684">
    <property type="entry name" value="DUF819"/>
    <property type="match status" value="1"/>
</dbReference>
<dbReference type="Proteomes" id="UP000885830">
    <property type="component" value="Unassembled WGS sequence"/>
</dbReference>
<feature type="transmembrane region" description="Helical" evidence="1">
    <location>
        <begin position="6"/>
        <end position="22"/>
    </location>
</feature>